<dbReference type="EMBL" id="BMWC01000003">
    <property type="protein sequence ID" value="GGW95164.1"/>
    <property type="molecule type" value="Genomic_DNA"/>
</dbReference>
<name>A0ABQ2X2M4_9ACTN</name>
<keyword evidence="2" id="KW-0472">Membrane</keyword>
<protein>
    <submittedName>
        <fullName evidence="3">Uncharacterized protein</fullName>
    </submittedName>
</protein>
<keyword evidence="2" id="KW-0812">Transmembrane</keyword>
<evidence type="ECO:0000256" key="2">
    <source>
        <dbReference type="SAM" id="Phobius"/>
    </source>
</evidence>
<accession>A0ABQ2X2M4</accession>
<comment type="caution">
    <text evidence="3">The sequence shown here is derived from an EMBL/GenBank/DDBJ whole genome shotgun (WGS) entry which is preliminary data.</text>
</comment>
<evidence type="ECO:0000313" key="3">
    <source>
        <dbReference type="EMBL" id="GGW95164.1"/>
    </source>
</evidence>
<feature type="compositionally biased region" description="Low complexity" evidence="1">
    <location>
        <begin position="60"/>
        <end position="80"/>
    </location>
</feature>
<dbReference type="Proteomes" id="UP000617743">
    <property type="component" value="Unassembled WGS sequence"/>
</dbReference>
<feature type="transmembrane region" description="Helical" evidence="2">
    <location>
        <begin position="31"/>
        <end position="52"/>
    </location>
</feature>
<proteinExistence type="predicted"/>
<gene>
    <name evidence="3" type="ORF">GCM10010383_25930</name>
</gene>
<feature type="region of interest" description="Disordered" evidence="1">
    <location>
        <begin position="60"/>
        <end position="81"/>
    </location>
</feature>
<keyword evidence="4" id="KW-1185">Reference proteome</keyword>
<evidence type="ECO:0000313" key="4">
    <source>
        <dbReference type="Proteomes" id="UP000617743"/>
    </source>
</evidence>
<organism evidence="3 4">
    <name type="scientific">Streptomyces lomondensis</name>
    <dbReference type="NCBI Taxonomy" id="68229"/>
    <lineage>
        <taxon>Bacteria</taxon>
        <taxon>Bacillati</taxon>
        <taxon>Actinomycetota</taxon>
        <taxon>Actinomycetes</taxon>
        <taxon>Kitasatosporales</taxon>
        <taxon>Streptomycetaceae</taxon>
        <taxon>Streptomyces</taxon>
    </lineage>
</organism>
<reference evidence="4" key="1">
    <citation type="journal article" date="2019" name="Int. J. Syst. Evol. Microbiol.">
        <title>The Global Catalogue of Microorganisms (GCM) 10K type strain sequencing project: providing services to taxonomists for standard genome sequencing and annotation.</title>
        <authorList>
            <consortium name="The Broad Institute Genomics Platform"/>
            <consortium name="The Broad Institute Genome Sequencing Center for Infectious Disease"/>
            <person name="Wu L."/>
            <person name="Ma J."/>
        </authorList>
    </citation>
    <scope>NUCLEOTIDE SEQUENCE [LARGE SCALE GENOMIC DNA]</scope>
    <source>
        <strain evidence="4">JCM 4866</strain>
    </source>
</reference>
<evidence type="ECO:0000256" key="1">
    <source>
        <dbReference type="SAM" id="MobiDB-lite"/>
    </source>
</evidence>
<sequence length="128" mass="13039">MDDGTAACGLGSERRWIRRVVTFFAGTEHRTAAWCLLVGAGSALVAVAALLMDVWGPGDSASPAQPAAGSPSATASPGEPDLYVTARSVPVDTGCLALPDAPASLADRAELAADSDPFAWPSVTAARW</sequence>
<keyword evidence="2" id="KW-1133">Transmembrane helix</keyword>